<name>A0A6V8IBM8_9PROT</name>
<gene>
    <name evidence="3" type="ORF">DmAi_25260</name>
</gene>
<keyword evidence="4" id="KW-1185">Reference proteome</keyword>
<dbReference type="Pfam" id="PF13185">
    <property type="entry name" value="GAF_2"/>
    <property type="match status" value="1"/>
</dbReference>
<reference evidence="3 4" key="1">
    <citation type="journal article" date="2020" name="Cell Rep.">
        <title>Local necrotic cells trigger systemic immune activation via gut microbiome dysbiosis in Drosophila.</title>
        <authorList>
            <person name="Kosakamoto H."/>
            <person name="Yamauchi T."/>
            <person name="Akuzawa-Tokita Y."/>
            <person name="Nishimura K."/>
            <person name="Soga T."/>
            <person name="Murakami T."/>
            <person name="Mori H."/>
            <person name="Yamamoto K."/>
            <person name="Miyazaki R."/>
            <person name="Koto A."/>
            <person name="Miura M."/>
            <person name="Obata F."/>
        </authorList>
    </citation>
    <scope>NUCLEOTIDE SEQUENCE [LARGE SCALE GENOMIC DNA]</scope>
    <source>
        <strain evidence="3 4">Ai</strain>
    </source>
</reference>
<dbReference type="RefSeq" id="WP_086655893.1">
    <property type="nucleotide sequence ID" value="NZ_BLJP01000013.1"/>
</dbReference>
<dbReference type="InterPro" id="IPR029016">
    <property type="entry name" value="GAF-like_dom_sf"/>
</dbReference>
<dbReference type="Proteomes" id="UP000548726">
    <property type="component" value="Unassembled WGS sequence"/>
</dbReference>
<dbReference type="GO" id="GO:0033745">
    <property type="term" value="F:L-methionine-(R)-S-oxide reductase activity"/>
    <property type="evidence" value="ECO:0007669"/>
    <property type="project" value="TreeGrafter"/>
</dbReference>
<dbReference type="InterPro" id="IPR003018">
    <property type="entry name" value="GAF"/>
</dbReference>
<organism evidence="3 4">
    <name type="scientific">Acetobacter persici</name>
    <dbReference type="NCBI Taxonomy" id="1076596"/>
    <lineage>
        <taxon>Bacteria</taxon>
        <taxon>Pseudomonadati</taxon>
        <taxon>Pseudomonadota</taxon>
        <taxon>Alphaproteobacteria</taxon>
        <taxon>Acetobacterales</taxon>
        <taxon>Acetobacteraceae</taxon>
        <taxon>Acetobacter</taxon>
    </lineage>
</organism>
<evidence type="ECO:0000256" key="1">
    <source>
        <dbReference type="ARBA" id="ARBA00038454"/>
    </source>
</evidence>
<evidence type="ECO:0000313" key="3">
    <source>
        <dbReference type="EMBL" id="GFE94467.1"/>
    </source>
</evidence>
<evidence type="ECO:0000259" key="2">
    <source>
        <dbReference type="SMART" id="SM00065"/>
    </source>
</evidence>
<dbReference type="InterPro" id="IPR000614">
    <property type="entry name" value="FRMsr_CS"/>
</dbReference>
<dbReference type="EMBL" id="BLJP01000013">
    <property type="protein sequence ID" value="GFE94467.1"/>
    <property type="molecule type" value="Genomic_DNA"/>
</dbReference>
<dbReference type="PANTHER" id="PTHR21021:SF15">
    <property type="entry name" value="FREE METHIONINE-R-SULFOXIDE REDUCTASE"/>
    <property type="match status" value="1"/>
</dbReference>
<dbReference type="PROSITE" id="PS01320">
    <property type="entry name" value="UPF0067"/>
    <property type="match status" value="1"/>
</dbReference>
<proteinExistence type="inferred from homology"/>
<dbReference type="GO" id="GO:0005829">
    <property type="term" value="C:cytosol"/>
    <property type="evidence" value="ECO:0007669"/>
    <property type="project" value="TreeGrafter"/>
</dbReference>
<comment type="similarity">
    <text evidence="1">Belongs to the free Met sulfoxide reductase family.</text>
</comment>
<feature type="domain" description="GAF" evidence="2">
    <location>
        <begin position="9"/>
        <end position="194"/>
    </location>
</feature>
<protein>
    <recommendedName>
        <fullName evidence="2">GAF domain-containing protein</fullName>
    </recommendedName>
</protein>
<accession>A0A6V8IBM8</accession>
<sequence length="197" mass="20265">MSAPSTHLTPEDLLSAATGLLAAEQDPLANMANLSALIFEALPDLNWAGFYLYRPHAAAPASLFTLASGGSGGAHIQPVLQPVSPDATAQGEGDGELVLGPFQGRIACTRIAMGKGVCGTAARTRTTQRIPDVHAFPGHIACDAASASELVIPLVAHGQLLGVLDLDSPRKDRFSPADQQLLETLVAAFLAALPVAA</sequence>
<dbReference type="PANTHER" id="PTHR21021">
    <property type="entry name" value="GAF/PUTATIVE CYTOSKELETAL PROTEIN"/>
    <property type="match status" value="1"/>
</dbReference>
<evidence type="ECO:0000313" key="4">
    <source>
        <dbReference type="Proteomes" id="UP000548726"/>
    </source>
</evidence>
<dbReference type="SMART" id="SM00065">
    <property type="entry name" value="GAF"/>
    <property type="match status" value="1"/>
</dbReference>
<dbReference type="InterPro" id="IPR051330">
    <property type="entry name" value="Phosphatase_reg/MetRdx"/>
</dbReference>
<dbReference type="Gene3D" id="3.30.450.40">
    <property type="match status" value="1"/>
</dbReference>
<dbReference type="SUPFAM" id="SSF55781">
    <property type="entry name" value="GAF domain-like"/>
    <property type="match status" value="1"/>
</dbReference>
<dbReference type="AlphaFoldDB" id="A0A6V8IBM8"/>
<comment type="caution">
    <text evidence="3">The sequence shown here is derived from an EMBL/GenBank/DDBJ whole genome shotgun (WGS) entry which is preliminary data.</text>
</comment>